<comment type="similarity">
    <text evidence="5">Belongs to the TAF13 family.</text>
</comment>
<dbReference type="Pfam" id="PF02269">
    <property type="entry name" value="TFIID-18kDa"/>
    <property type="match status" value="1"/>
</dbReference>
<evidence type="ECO:0000313" key="8">
    <source>
        <dbReference type="EMBL" id="KAF2759703.1"/>
    </source>
</evidence>
<dbReference type="PANTHER" id="PTHR11380:SF5">
    <property type="entry name" value="TRANSCRIPTION INITIATION FACTOR TFIID SUBUNIT 13"/>
    <property type="match status" value="1"/>
</dbReference>
<dbReference type="InterPro" id="IPR009072">
    <property type="entry name" value="Histone-fold"/>
</dbReference>
<protein>
    <recommendedName>
        <fullName evidence="6">Transcription initiation factor TFIID subunit 13</fullName>
    </recommendedName>
</protein>
<evidence type="ECO:0000256" key="3">
    <source>
        <dbReference type="ARBA" id="ARBA00023163"/>
    </source>
</evidence>
<dbReference type="GO" id="GO:0046982">
    <property type="term" value="F:protein heterodimerization activity"/>
    <property type="evidence" value="ECO:0007669"/>
    <property type="project" value="InterPro"/>
</dbReference>
<dbReference type="SUPFAM" id="SSF47113">
    <property type="entry name" value="Histone-fold"/>
    <property type="match status" value="1"/>
</dbReference>
<dbReference type="Proteomes" id="UP000799437">
    <property type="component" value="Unassembled WGS sequence"/>
</dbReference>
<keyword evidence="4" id="KW-0539">Nucleus</keyword>
<gene>
    <name evidence="8" type="ORF">EJ05DRAFT_484627</name>
</gene>
<dbReference type="InterPro" id="IPR003195">
    <property type="entry name" value="TFIID_TAF13"/>
</dbReference>
<keyword evidence="2" id="KW-0805">Transcription regulation</keyword>
<dbReference type="OrthoDB" id="10266074at2759"/>
<evidence type="ECO:0000313" key="9">
    <source>
        <dbReference type="Proteomes" id="UP000799437"/>
    </source>
</evidence>
<dbReference type="GeneID" id="54486410"/>
<keyword evidence="9" id="KW-1185">Reference proteome</keyword>
<organism evidence="8 9">
    <name type="scientific">Pseudovirgaria hyperparasitica</name>
    <dbReference type="NCBI Taxonomy" id="470096"/>
    <lineage>
        <taxon>Eukaryota</taxon>
        <taxon>Fungi</taxon>
        <taxon>Dikarya</taxon>
        <taxon>Ascomycota</taxon>
        <taxon>Pezizomycotina</taxon>
        <taxon>Dothideomycetes</taxon>
        <taxon>Dothideomycetes incertae sedis</taxon>
        <taxon>Acrospermales</taxon>
        <taxon>Acrospermaceae</taxon>
        <taxon>Pseudovirgaria</taxon>
    </lineage>
</organism>
<accession>A0A6A6WAK4</accession>
<dbReference type="Gene3D" id="1.10.20.10">
    <property type="entry name" value="Histone, subunit A"/>
    <property type="match status" value="1"/>
</dbReference>
<dbReference type="PANTHER" id="PTHR11380">
    <property type="entry name" value="TRANSCRIPTION INITIATION FACTOR TFIID/SUPT3-RELATED"/>
    <property type="match status" value="1"/>
</dbReference>
<evidence type="ECO:0000256" key="7">
    <source>
        <dbReference type="SAM" id="MobiDB-lite"/>
    </source>
</evidence>
<feature type="compositionally biased region" description="Acidic residues" evidence="7">
    <location>
        <begin position="130"/>
        <end position="142"/>
    </location>
</feature>
<sequence length="149" mass="17243">MTEPRMRQRHKGQQFPNSDLEAFLFSNGSPLPAPQPTLATLDAIITDFIIETCHEAALRASLAGRQKIKLDDFKFMLRKDEEKLGRVEELQALDRQIKEQKKIFSEEVVSKKEEKTEREKGKRKKRKRDEDDESAGEEDGEDAKDAKKR</sequence>
<evidence type="ECO:0000256" key="1">
    <source>
        <dbReference type="ARBA" id="ARBA00004123"/>
    </source>
</evidence>
<dbReference type="GO" id="GO:0005669">
    <property type="term" value="C:transcription factor TFIID complex"/>
    <property type="evidence" value="ECO:0007669"/>
    <property type="project" value="TreeGrafter"/>
</dbReference>
<evidence type="ECO:0000256" key="5">
    <source>
        <dbReference type="ARBA" id="ARBA00038392"/>
    </source>
</evidence>
<dbReference type="GO" id="GO:0051123">
    <property type="term" value="P:RNA polymerase II preinitiation complex assembly"/>
    <property type="evidence" value="ECO:0007669"/>
    <property type="project" value="TreeGrafter"/>
</dbReference>
<feature type="compositionally biased region" description="Basic and acidic residues" evidence="7">
    <location>
        <begin position="104"/>
        <end position="120"/>
    </location>
</feature>
<name>A0A6A6WAK4_9PEZI</name>
<reference evidence="8" key="1">
    <citation type="journal article" date="2020" name="Stud. Mycol.">
        <title>101 Dothideomycetes genomes: a test case for predicting lifestyles and emergence of pathogens.</title>
        <authorList>
            <person name="Haridas S."/>
            <person name="Albert R."/>
            <person name="Binder M."/>
            <person name="Bloem J."/>
            <person name="Labutti K."/>
            <person name="Salamov A."/>
            <person name="Andreopoulos B."/>
            <person name="Baker S."/>
            <person name="Barry K."/>
            <person name="Bills G."/>
            <person name="Bluhm B."/>
            <person name="Cannon C."/>
            <person name="Castanera R."/>
            <person name="Culley D."/>
            <person name="Daum C."/>
            <person name="Ezra D."/>
            <person name="Gonzalez J."/>
            <person name="Henrissat B."/>
            <person name="Kuo A."/>
            <person name="Liang C."/>
            <person name="Lipzen A."/>
            <person name="Lutzoni F."/>
            <person name="Magnuson J."/>
            <person name="Mondo S."/>
            <person name="Nolan M."/>
            <person name="Ohm R."/>
            <person name="Pangilinan J."/>
            <person name="Park H.-J."/>
            <person name="Ramirez L."/>
            <person name="Alfaro M."/>
            <person name="Sun H."/>
            <person name="Tritt A."/>
            <person name="Yoshinaga Y."/>
            <person name="Zwiers L.-H."/>
            <person name="Turgeon B."/>
            <person name="Goodwin S."/>
            <person name="Spatafora J."/>
            <person name="Crous P."/>
            <person name="Grigoriev I."/>
        </authorList>
    </citation>
    <scope>NUCLEOTIDE SEQUENCE</scope>
    <source>
        <strain evidence="8">CBS 121739</strain>
    </source>
</reference>
<dbReference type="RefSeq" id="XP_033602154.1">
    <property type="nucleotide sequence ID" value="XM_033745356.1"/>
</dbReference>
<dbReference type="EMBL" id="ML996569">
    <property type="protein sequence ID" value="KAF2759703.1"/>
    <property type="molecule type" value="Genomic_DNA"/>
</dbReference>
<keyword evidence="3" id="KW-0804">Transcription</keyword>
<dbReference type="AlphaFoldDB" id="A0A6A6WAK4"/>
<proteinExistence type="inferred from homology"/>
<evidence type="ECO:0000256" key="2">
    <source>
        <dbReference type="ARBA" id="ARBA00023015"/>
    </source>
</evidence>
<evidence type="ECO:0000256" key="6">
    <source>
        <dbReference type="ARBA" id="ARBA00040136"/>
    </source>
</evidence>
<comment type="subcellular location">
    <subcellularLocation>
        <location evidence="1">Nucleus</location>
    </subcellularLocation>
</comment>
<evidence type="ECO:0000256" key="4">
    <source>
        <dbReference type="ARBA" id="ARBA00023242"/>
    </source>
</evidence>
<feature type="region of interest" description="Disordered" evidence="7">
    <location>
        <begin position="104"/>
        <end position="149"/>
    </location>
</feature>